<sequence>MEKQQDTILISAPTKAGEAFIRQLLLSEIPFAVLVNNRAEGERASRLGCKDVILIDTRDEQTWVLPERPIGKVFLFENSLNLCCRYLRICRTWTSASIYVVTHSGNPRLIYRGLGADVVLHTNHDRVDFLIAALLD</sequence>
<proteinExistence type="predicted"/>
<evidence type="ECO:0000313" key="1">
    <source>
        <dbReference type="EMBL" id="ANY73328.1"/>
    </source>
</evidence>
<accession>A0A1B2E011</accession>
<organism evidence="1">
    <name type="scientific">Paenibacillus ihbetae</name>
    <dbReference type="NCBI Taxonomy" id="1870820"/>
    <lineage>
        <taxon>Bacteria</taxon>
        <taxon>Bacillati</taxon>
        <taxon>Bacillota</taxon>
        <taxon>Bacilli</taxon>
        <taxon>Bacillales</taxon>
        <taxon>Paenibacillaceae</taxon>
        <taxon>Paenibacillus</taxon>
    </lineage>
</organism>
<dbReference type="AlphaFoldDB" id="A0A1B2E011"/>
<gene>
    <name evidence="1" type="ORF">BBD41_12465</name>
</gene>
<name>A0A1B2E011_9BACL</name>
<dbReference type="RefSeq" id="WP_099477790.1">
    <property type="nucleotide sequence ID" value="NZ_CP016809.1"/>
</dbReference>
<dbReference type="GeneID" id="48309057"/>
<dbReference type="KEGG" id="pib:BBD41_12465"/>
<reference evidence="1" key="1">
    <citation type="submission" date="2016-08" db="EMBL/GenBank/DDBJ databases">
        <title>Complete Genome Seqeunce of Paenibacillus sp. nov. IHBB 9852 from high altitute lake of Indian trans-Himalayas.</title>
        <authorList>
            <person name="Kiran S."/>
            <person name="Swarnkar M.K."/>
            <person name="Rana A."/>
            <person name="Tewari R."/>
            <person name="Gulati A."/>
        </authorList>
    </citation>
    <scope>NUCLEOTIDE SEQUENCE [LARGE SCALE GENOMIC DNA]</scope>
    <source>
        <strain evidence="1">IHBB 9852</strain>
    </source>
</reference>
<protein>
    <submittedName>
        <fullName evidence="1">Uncharacterized protein</fullName>
    </submittedName>
</protein>
<dbReference type="EMBL" id="CP016809">
    <property type="protein sequence ID" value="ANY73328.1"/>
    <property type="molecule type" value="Genomic_DNA"/>
</dbReference>